<comment type="caution">
    <text evidence="1">The sequence shown here is derived from an EMBL/GenBank/DDBJ whole genome shotgun (WGS) entry which is preliminary data.</text>
</comment>
<protein>
    <submittedName>
        <fullName evidence="1">Uncharacterized protein</fullName>
    </submittedName>
</protein>
<name>C4G8F8_9FIRM</name>
<keyword evidence="2" id="KW-1185">Reference proteome</keyword>
<dbReference type="STRING" id="626523.GCWU000342_00254"/>
<dbReference type="AlphaFoldDB" id="C4G8F8"/>
<sequence length="58" mass="6464">MVPPLIHSRMHVIAFQVTGAVLIVVIDDPAGLQMGINRDRPDMLDAFSFTSFTLLFTF</sequence>
<accession>C4G8F8</accession>
<organism evidence="1 2">
    <name type="scientific">Shuttleworthella satelles DSM 14600</name>
    <dbReference type="NCBI Taxonomy" id="626523"/>
    <lineage>
        <taxon>Bacteria</taxon>
        <taxon>Bacillati</taxon>
        <taxon>Bacillota</taxon>
        <taxon>Clostridia</taxon>
        <taxon>Lachnospirales</taxon>
        <taxon>Lachnospiraceae</taxon>
        <taxon>Shuttleworthella</taxon>
    </lineage>
</organism>
<dbReference type="EMBL" id="ACIP02000001">
    <property type="protein sequence ID" value="EEP28905.1"/>
    <property type="molecule type" value="Genomic_DNA"/>
</dbReference>
<dbReference type="Proteomes" id="UP000003494">
    <property type="component" value="Unassembled WGS sequence"/>
</dbReference>
<reference evidence="1" key="1">
    <citation type="submission" date="2009-04" db="EMBL/GenBank/DDBJ databases">
        <authorList>
            <person name="Weinstock G."/>
            <person name="Sodergren E."/>
            <person name="Clifton S."/>
            <person name="Fulton L."/>
            <person name="Fulton B."/>
            <person name="Courtney L."/>
            <person name="Fronick C."/>
            <person name="Harrison M."/>
            <person name="Strong C."/>
            <person name="Farmer C."/>
            <person name="Delahaunty K."/>
            <person name="Markovic C."/>
            <person name="Hall O."/>
            <person name="Minx P."/>
            <person name="Tomlinson C."/>
            <person name="Mitreva M."/>
            <person name="Nelson J."/>
            <person name="Hou S."/>
            <person name="Wollam A."/>
            <person name="Pepin K.H."/>
            <person name="Johnson M."/>
            <person name="Bhonagiri V."/>
            <person name="Nash W.E."/>
            <person name="Warren W."/>
            <person name="Chinwalla A."/>
            <person name="Mardis E.R."/>
            <person name="Wilson R.K."/>
        </authorList>
    </citation>
    <scope>NUCLEOTIDE SEQUENCE [LARGE SCALE GENOMIC DNA]</scope>
    <source>
        <strain evidence="1">DSM 14600</strain>
    </source>
</reference>
<evidence type="ECO:0000313" key="2">
    <source>
        <dbReference type="Proteomes" id="UP000003494"/>
    </source>
</evidence>
<evidence type="ECO:0000313" key="1">
    <source>
        <dbReference type="EMBL" id="EEP28905.1"/>
    </source>
</evidence>
<gene>
    <name evidence="1" type="ORF">GCWU000342_00254</name>
</gene>
<proteinExistence type="predicted"/>
<dbReference type="HOGENOM" id="CLU_2976806_0_0_9"/>